<evidence type="ECO:0000256" key="10">
    <source>
        <dbReference type="SAM" id="MobiDB-lite"/>
    </source>
</evidence>
<keyword evidence="8" id="KW-0496">Mitochondrion</keyword>
<evidence type="ECO:0000256" key="2">
    <source>
        <dbReference type="ARBA" id="ARBA00022490"/>
    </source>
</evidence>
<feature type="compositionally biased region" description="Basic and acidic residues" evidence="10">
    <location>
        <begin position="38"/>
        <end position="48"/>
    </location>
</feature>
<evidence type="ECO:0000256" key="9">
    <source>
        <dbReference type="PIRSR" id="PIRSR005700-1"/>
    </source>
</evidence>
<feature type="active site" evidence="9">
    <location>
        <position position="448"/>
    </location>
</feature>
<reference evidence="11 12" key="1">
    <citation type="journal article" date="2012" name="PLoS Pathog.">
        <title>Diverse lifestyles and strategies of plant pathogenesis encoded in the genomes of eighteen Dothideomycetes fungi.</title>
        <authorList>
            <person name="Ohm R.A."/>
            <person name="Feau N."/>
            <person name="Henrissat B."/>
            <person name="Schoch C.L."/>
            <person name="Horwitz B.A."/>
            <person name="Barry K.W."/>
            <person name="Condon B.J."/>
            <person name="Copeland A.C."/>
            <person name="Dhillon B."/>
            <person name="Glaser F."/>
            <person name="Hesse C.N."/>
            <person name="Kosti I."/>
            <person name="LaButti K."/>
            <person name="Lindquist E.A."/>
            <person name="Lucas S."/>
            <person name="Salamov A.A."/>
            <person name="Bradshaw R.E."/>
            <person name="Ciuffetti L."/>
            <person name="Hamelin R.C."/>
            <person name="Kema G.H.J."/>
            <person name="Lawrence C."/>
            <person name="Scott J.A."/>
            <person name="Spatafora J.W."/>
            <person name="Turgeon B.G."/>
            <person name="de Wit P.J.G.M."/>
            <person name="Zhong S."/>
            <person name="Goodwin S.B."/>
            <person name="Grigoriev I.V."/>
        </authorList>
    </citation>
    <scope>NUCLEOTIDE SEQUENCE [LARGE SCALE GENOMIC DNA]</scope>
    <source>
        <strain evidence="11 12">SO2202</strain>
    </source>
</reference>
<evidence type="ECO:0000256" key="6">
    <source>
        <dbReference type="ARBA" id="ARBA00025347"/>
    </source>
</evidence>
<dbReference type="PANTHER" id="PTHR10363:SF2">
    <property type="entry name" value="BLEOMYCIN HYDROLASE"/>
    <property type="match status" value="1"/>
</dbReference>
<evidence type="ECO:0000313" key="11">
    <source>
        <dbReference type="EMBL" id="EMF14627.1"/>
    </source>
</evidence>
<organism evidence="11 12">
    <name type="scientific">Sphaerulina musiva (strain SO2202)</name>
    <name type="common">Poplar stem canker fungus</name>
    <name type="synonym">Septoria musiva</name>
    <dbReference type="NCBI Taxonomy" id="692275"/>
    <lineage>
        <taxon>Eukaryota</taxon>
        <taxon>Fungi</taxon>
        <taxon>Dikarya</taxon>
        <taxon>Ascomycota</taxon>
        <taxon>Pezizomycotina</taxon>
        <taxon>Dothideomycetes</taxon>
        <taxon>Dothideomycetidae</taxon>
        <taxon>Mycosphaerellales</taxon>
        <taxon>Mycosphaerellaceae</taxon>
        <taxon>Sphaerulina</taxon>
    </lineage>
</organism>
<evidence type="ECO:0000256" key="4">
    <source>
        <dbReference type="ARBA" id="ARBA00022801"/>
    </source>
</evidence>
<feature type="compositionally biased region" description="Polar residues" evidence="10">
    <location>
        <begin position="65"/>
        <end position="87"/>
    </location>
</feature>
<dbReference type="OrthoDB" id="2666448at2759"/>
<feature type="active site" evidence="9">
    <location>
        <position position="156"/>
    </location>
</feature>
<keyword evidence="5 8" id="KW-0788">Thiol protease</keyword>
<comment type="subcellular location">
    <subcellularLocation>
        <location evidence="8">Mitochondrion</location>
    </subcellularLocation>
    <subcellularLocation>
        <location evidence="8">Cytoplasm</location>
    </subcellularLocation>
</comment>
<gene>
    <name evidence="11" type="ORF">SEPMUDRAFT_148287</name>
</gene>
<feature type="compositionally biased region" description="Acidic residues" evidence="10">
    <location>
        <begin position="49"/>
        <end position="58"/>
    </location>
</feature>
<evidence type="ECO:0000256" key="8">
    <source>
        <dbReference type="PIRNR" id="PIRNR005700"/>
    </source>
</evidence>
<comment type="function">
    <text evidence="8">Has aminopeptidase activity, shortening substrate peptides sequentially by 1 amino acid. Has bleomycin hydrolase activity, which can protect the cell from the toxic effects of bleomycin. Has homocysteine-thiolactonase activity, protecting the cell against homocysteine toxicity.</text>
</comment>
<keyword evidence="12" id="KW-1185">Reference proteome</keyword>
<accession>M3B4A8</accession>
<protein>
    <recommendedName>
        <fullName evidence="8">Cysteine proteinase 1, mitochondrial</fullName>
        <ecNumber evidence="8">3.4.22.40</ecNumber>
    </recommendedName>
</protein>
<dbReference type="GO" id="GO:0004197">
    <property type="term" value="F:cysteine-type endopeptidase activity"/>
    <property type="evidence" value="ECO:0007669"/>
    <property type="project" value="UniProtKB-EC"/>
</dbReference>
<dbReference type="eggNOG" id="KOG4128">
    <property type="taxonomic scope" value="Eukaryota"/>
</dbReference>
<dbReference type="PROSITE" id="PS00139">
    <property type="entry name" value="THIOL_PROTEASE_CYS"/>
    <property type="match status" value="1"/>
</dbReference>
<dbReference type="MEROPS" id="C01.085"/>
<dbReference type="PIRSF" id="PIRSF005700">
    <property type="entry name" value="PepC"/>
    <property type="match status" value="1"/>
</dbReference>
<dbReference type="InterPro" id="IPR004134">
    <property type="entry name" value="Peptidase_C1B"/>
</dbReference>
<dbReference type="RefSeq" id="XP_016762748.1">
    <property type="nucleotide sequence ID" value="XM_016904826.1"/>
</dbReference>
<evidence type="ECO:0000256" key="3">
    <source>
        <dbReference type="ARBA" id="ARBA00022670"/>
    </source>
</evidence>
<name>M3B4A8_SPHMS</name>
<dbReference type="HOGENOM" id="CLU_038600_0_1_1"/>
<comment type="subunit">
    <text evidence="7">Homohexamer. Binds to nucleic acids. Binds single-stranded DNA and RNA with higher affinity than double-stranded DNA.</text>
</comment>
<dbReference type="OMA" id="QSYTFFW"/>
<comment type="similarity">
    <text evidence="8">Belongs to the peptidase C1 family.</text>
</comment>
<evidence type="ECO:0000256" key="5">
    <source>
        <dbReference type="ARBA" id="ARBA00022807"/>
    </source>
</evidence>
<comment type="function">
    <text evidence="6">The normal physiological role of the enzyme is unknown, but it is not essential for the viability of yeast cells. Has aminopeptidase activity, shortening substrate peptides sequentially by 1 amino acid. Has bleomycin hydrolase activity, which can protect the cell from the toxic effects of bleomycin. Has homocysteine-thiolactonase activity, protecting the cell against homocysteine toxicity. Acts as a repressor in the GAL4 regulatory system, but this does not require either the peptidase or nucleic acid-binding activities.</text>
</comment>
<dbReference type="CDD" id="cd00585">
    <property type="entry name" value="Peptidase_C1B"/>
    <property type="match status" value="1"/>
</dbReference>
<dbReference type="Proteomes" id="UP000016931">
    <property type="component" value="Unassembled WGS sequence"/>
</dbReference>
<dbReference type="GO" id="GO:0005739">
    <property type="term" value="C:mitochondrion"/>
    <property type="evidence" value="ECO:0007669"/>
    <property type="project" value="UniProtKB-SubCell"/>
</dbReference>
<feature type="region of interest" description="Disordered" evidence="10">
    <location>
        <begin position="1"/>
        <end position="87"/>
    </location>
</feature>
<dbReference type="Pfam" id="PF03051">
    <property type="entry name" value="Peptidase_C1_2"/>
    <property type="match status" value="1"/>
</dbReference>
<sequence>MGTAASTPVVPARSISKRDPRRNVPREAPPSSHPSMSLDEKFDAFRINEDDDDDDDQADSSSSSKKPSATTTVTTRHIFPSPSSNISHIDTSNTQAYVLHILQDPKNRLGLSALSSHNPATILEKPATLIRDTQYFNVKIPFEGSPVTNQRSSGRCWIFAATNVFRVAIQQKYNIPRFELSQAYLFFWDKVEKANYFLESILDTVDGEDVDGRLVSALNASPVGDGGQWDMIVNLVDKYGIVPQTMYPDSWNAQNSAVMDRTLTTKLREDGLRLRALVSASASTTKIAEAKEKMMQDVVRILTLCLGPPPAVDQKFTWEFYDANNTFKSISLTPTEFANTTHVKRFISLVHDPRNEYNRLLTVDHLGNVWDGRPITYVNVEIGVLKHACVAMLQKGLPIFFGSDVGKQSDSRAGIMDTDLVDYELGFNIKLGLTKAERLLTGESAMTHAMVLTAVHLDEDNKPIRWRVENSWSETAGTNGYFVMSDKWLDQFVYQAVVDPSVLAKSVRDVLKQEAKVLPLWDPMGALA</sequence>
<keyword evidence="2 8" id="KW-0963">Cytoplasm</keyword>
<dbReference type="STRING" id="692275.M3B4A8"/>
<feature type="active site" evidence="9">
    <location>
        <position position="470"/>
    </location>
</feature>
<feature type="compositionally biased region" description="Basic and acidic residues" evidence="10">
    <location>
        <begin position="16"/>
        <end position="25"/>
    </location>
</feature>
<evidence type="ECO:0000313" key="12">
    <source>
        <dbReference type="Proteomes" id="UP000016931"/>
    </source>
</evidence>
<dbReference type="InterPro" id="IPR038765">
    <property type="entry name" value="Papain-like_cys_pep_sf"/>
</dbReference>
<dbReference type="GO" id="GO:0006508">
    <property type="term" value="P:proteolysis"/>
    <property type="evidence" value="ECO:0007669"/>
    <property type="project" value="UniProtKB-KW"/>
</dbReference>
<comment type="catalytic activity">
    <reaction evidence="1 8">
        <text>Inactivates bleomycin B2 (a cytotoxic glycometallopeptide) by hydrolysis of a carboxyamide bond of beta-aminoalanine, but also shows general aminopeptidase activity. The specificity varies somewhat with source, but amino acid arylamides of Met, Leu and Ala are preferred.</text>
        <dbReference type="EC" id="3.4.22.40"/>
    </reaction>
</comment>
<dbReference type="FunFam" id="3.90.70.10:FF:000021">
    <property type="entry name" value="Bleomycin hydrolase"/>
    <property type="match status" value="1"/>
</dbReference>
<dbReference type="GO" id="GO:0070005">
    <property type="term" value="F:cysteine-type aminopeptidase activity"/>
    <property type="evidence" value="ECO:0007669"/>
    <property type="project" value="InterPro"/>
</dbReference>
<proteinExistence type="inferred from homology"/>
<keyword evidence="4 8" id="KW-0378">Hydrolase</keyword>
<keyword evidence="3 8" id="KW-0645">Protease</keyword>
<dbReference type="Gene3D" id="3.90.70.10">
    <property type="entry name" value="Cysteine proteinases"/>
    <property type="match status" value="1"/>
</dbReference>
<dbReference type="EC" id="3.4.22.40" evidence="8"/>
<dbReference type="PANTHER" id="PTHR10363">
    <property type="entry name" value="BLEOMYCIN HYDROLASE"/>
    <property type="match status" value="1"/>
</dbReference>
<dbReference type="GeneID" id="27901963"/>
<evidence type="ECO:0000256" key="1">
    <source>
        <dbReference type="ARBA" id="ARBA00000423"/>
    </source>
</evidence>
<evidence type="ECO:0000256" key="7">
    <source>
        <dbReference type="ARBA" id="ARBA00026080"/>
    </source>
</evidence>
<dbReference type="AlphaFoldDB" id="M3B4A8"/>
<dbReference type="InterPro" id="IPR000169">
    <property type="entry name" value="Pept_cys_AS"/>
</dbReference>
<dbReference type="SUPFAM" id="SSF54001">
    <property type="entry name" value="Cysteine proteinases"/>
    <property type="match status" value="1"/>
</dbReference>
<dbReference type="GO" id="GO:0009636">
    <property type="term" value="P:response to toxic substance"/>
    <property type="evidence" value="ECO:0007669"/>
    <property type="project" value="TreeGrafter"/>
</dbReference>
<dbReference type="EMBL" id="KB456262">
    <property type="protein sequence ID" value="EMF14627.1"/>
    <property type="molecule type" value="Genomic_DNA"/>
</dbReference>
<dbReference type="GO" id="GO:0043418">
    <property type="term" value="P:homocysteine catabolic process"/>
    <property type="evidence" value="ECO:0007669"/>
    <property type="project" value="TreeGrafter"/>
</dbReference>